<feature type="compositionally biased region" description="Low complexity" evidence="2">
    <location>
        <begin position="446"/>
        <end position="459"/>
    </location>
</feature>
<reference evidence="6" key="2">
    <citation type="submission" date="2024-04" db="EMBL/GenBank/DDBJ databases">
        <authorList>
            <person name="Chen Y."/>
            <person name="Shah S."/>
            <person name="Dougan E. K."/>
            <person name="Thang M."/>
            <person name="Chan C."/>
        </authorList>
    </citation>
    <scope>NUCLEOTIDE SEQUENCE [LARGE SCALE GENOMIC DNA]</scope>
</reference>
<dbReference type="PROSITE" id="PS50994">
    <property type="entry name" value="INTEGRASE"/>
    <property type="match status" value="1"/>
</dbReference>
<dbReference type="GO" id="GO:0008270">
    <property type="term" value="F:zinc ion binding"/>
    <property type="evidence" value="ECO:0007669"/>
    <property type="project" value="UniProtKB-KW"/>
</dbReference>
<dbReference type="PANTHER" id="PTHR37984">
    <property type="entry name" value="PROTEIN CBG26694"/>
    <property type="match status" value="1"/>
</dbReference>
<comment type="caution">
    <text evidence="5">The sequence shown here is derived from an EMBL/GenBank/DDBJ whole genome shotgun (WGS) entry which is preliminary data.</text>
</comment>
<evidence type="ECO:0000259" key="3">
    <source>
        <dbReference type="PROSITE" id="PS50158"/>
    </source>
</evidence>
<feature type="region of interest" description="Disordered" evidence="2">
    <location>
        <begin position="398"/>
        <end position="459"/>
    </location>
</feature>
<keyword evidence="7" id="KW-1185">Reference proteome</keyword>
<accession>A0A9P1G474</accession>
<feature type="domain" description="Integrase catalytic" evidence="4">
    <location>
        <begin position="1241"/>
        <end position="1410"/>
    </location>
</feature>
<protein>
    <submittedName>
        <fullName evidence="5">Uncharacterized protein</fullName>
    </submittedName>
</protein>
<evidence type="ECO:0000313" key="7">
    <source>
        <dbReference type="Proteomes" id="UP001152797"/>
    </source>
</evidence>
<feature type="compositionally biased region" description="Polar residues" evidence="2">
    <location>
        <begin position="1674"/>
        <end position="1683"/>
    </location>
</feature>
<reference evidence="5" key="1">
    <citation type="submission" date="2022-10" db="EMBL/GenBank/DDBJ databases">
        <authorList>
            <person name="Chen Y."/>
            <person name="Dougan E. K."/>
            <person name="Chan C."/>
            <person name="Rhodes N."/>
            <person name="Thang M."/>
        </authorList>
    </citation>
    <scope>NUCLEOTIDE SEQUENCE</scope>
</reference>
<dbReference type="Gene3D" id="3.30.420.10">
    <property type="entry name" value="Ribonuclease H-like superfamily/Ribonuclease H"/>
    <property type="match status" value="1"/>
</dbReference>
<keyword evidence="1" id="KW-0479">Metal-binding</keyword>
<organism evidence="5">
    <name type="scientific">Cladocopium goreaui</name>
    <dbReference type="NCBI Taxonomy" id="2562237"/>
    <lineage>
        <taxon>Eukaryota</taxon>
        <taxon>Sar</taxon>
        <taxon>Alveolata</taxon>
        <taxon>Dinophyceae</taxon>
        <taxon>Suessiales</taxon>
        <taxon>Symbiodiniaceae</taxon>
        <taxon>Cladocopium</taxon>
    </lineage>
</organism>
<dbReference type="EMBL" id="CAMXCT020002779">
    <property type="protein sequence ID" value="CAL1153759.1"/>
    <property type="molecule type" value="Genomic_DNA"/>
</dbReference>
<dbReference type="PANTHER" id="PTHR37984:SF5">
    <property type="entry name" value="PROTEIN NYNRIN-LIKE"/>
    <property type="match status" value="1"/>
</dbReference>
<dbReference type="SUPFAM" id="SSF57756">
    <property type="entry name" value="Retrovirus zinc finger-like domains"/>
    <property type="match status" value="1"/>
</dbReference>
<evidence type="ECO:0000256" key="1">
    <source>
        <dbReference type="PROSITE-ProRule" id="PRU00047"/>
    </source>
</evidence>
<sequence length="2408" mass="272033">MRQAARIKTKSSWIVEDRGQGHDRALLHHYLLDFDFVRFDFVWTGRTDLGAETGPETEVVDVVVDEGLIYQNLSPGQLLGVADLFTTSDAFAFFFFLNFVSNALDILDTLDVVEFFNQVILIYLNELIAKLTGPARLLAMSWSQVDFRGKSGVKTLLTRLAESPLVRKNLPNTSAVMNQYFNYKRFPNETIANYLVRESLYFEEFNESLLALKEEQEGGLSQNIFDFSDSSSESDDEDEDGSTKKSKGYQKVPTSEPSPMGTMPVGSPEGRPTPPEGAPSVGRGSRASRPPLAPTLSSMDSFILKQLRGWRLLSGACLTAEEWRAVLSSTNSKLDYQNISMALTILYDDQIQSHRGGHQLHHGGAQLFSLEDGDWAWETPWWSDQDHWASYAGWPEEDEDWTMEEETEEAEGQGDDPKKENEAMAQTTWSQAHRTTQLVKKDRGFGKAVGKSGKASSASDGCHICGHPGHYARDCPDKFAPKGKGGRLHYVGAYDEGGKNAYYVDDLYYVKGKFGGGKSKGKSKNKGKNNVNAYAMEYDDYSYGYYVLDFPDDHLDLHAAAREPDPSLGQRSVTTANKTKTSPALGMLDTGATCSAGPESSIKNMVNVLLQQDKSAKITLDGKSCPRFRYGTLPADPRDPRMDRAQWPCLGVHTPGKSKSNKWAAWTQCEKCGLRLEYVPKQGSPATNVETCNPFMVRKALQDLQEMLPSDMVPNETLVKACYDKVAAEERLKTLMLDYKDQLAKLQKKVEKVKPGMTSAKSGAECNHFMGPGHTSTLSRAERDVRSDDGGREARADQSSSTAPGIHSSVGHGDQSSISAMSSHYMTAAEINLDFENQHPLPLRVGQSMVNTLHLVNNEFNEIMAETVYGKKPLVWELFCGPQSQLTTSCLENGLETMRTNLASGFDLYKDETWDKLYGLYDRHRPEKLWFSPRCTYFCDWVDLNYSHRPEVLQKYLRKERRMLRRMRDFMKYVISKGSDIYWEWPWRCRGWKEKLVIEFIEEVTAQLKEIWTCRIDGCRFGMKGESGNFIKKSWKVITTDQEFYNQFRLKSCLGNHQHEWLEGTATSKSAYYPEQMCRSIARFWRSMLLPSRWTKMLWTAPVQGLDPFPSLLFTHNEIENEAILPAGEVHHSEGDLLPVSGVSQDRALQDPEELQPGDHQQDPDYAGVSSADLQAWRAQIARFHRAAGHPIARNLARMLQDAQVEKWKIKEAFQYRCPVCEEHKPGGKSSRQVAPMSIRPLPQPWEHLGIDITEWEVPGIDLKVKFMVMMDMATHYRVTETLATYPYSKTYVETADDVLRVLLTRWIMDKPKPKILIPDNANTFLSQKVMEFCADVGITVMPPPDNESWAHGVVERTVQHLKEAANRIYSSSPDLPPAQVVALATSALNSTEFHRGYTSLQWAFGQQTTLTEEELRQQISLPVERQQDQYLRLLSQREAAEQHARKARATLLFSKLKNTSIKQPVRTFHMAQPVMVWRKFLPHTIYKGRKGGRKHTAKPRWVGPGRVVFHELVPGQTESDRKQIVWVILGNILYRASVHSVRPLSAREQELHEAHGDESHRWKELTDMIPRRNYVDIEPEQPEDGEIEEPYLPPVPGPLTMKPKMRFWRKDTMSNYGDPLSQRLQRALPALPPEVPFEIPNDKVNEYDSDVVPSPSPPCSVEEIPSDREAGTKPTSRRTSLASAPPIAEEPDGGEHGPPQPAAEVVDDTPVPEPDQKKAKLDDEGEADALLDFNSAILESGEGYFMSLDLDLSSNRQRKMFLNNPVAFLAKKLNNAEVVYRRLSEEDKKLFTNAKAAEVSSFLKTAAVRRCLSHEENLQAQNSGRVLKARWVLVWKAIPGEDRSKALDLRAADPDNTTVNADGTQKAKARIVVLGFQHPDLASTTFRSSAPVQSQLMRNLALFVTSQRNWVLESLDMSTAFLQTGAQQMEEEKLYTSGVPELKQALGASDAELLRLVKNIYGNSTAPRGLWQDVDATFKKLGAHRIVGDASFWVWTVPNPKPMNKWDQNILLGYVGGHVDDFTLSGDLQDHRWMEIRKQILQAYKWGSQKQQSFRHTGVDLEIMEKGSERWAQLSQDFYMETLQDLTISPERLRGDPKAIMTDGEVAVCRASLGALQWVATQTQLQACARVNLLLTELTVNRNIMVAKEIQSLIKEIRSEPVTLKMWRIPEIQHWQDAVIVTLADQAHANRPQGGSTGGYITFIGGPQHAQGEAGRLNILSWRSWRLKRKAISTNDGEIQSMVEGEDANFRTRFLWCQLNGCILKEELLDEANGMVTYVRGILGTDSRGGFDAIMKNESPLLGLSNIRSALQAFQLREQIEIAKTTLIWLSGDWNLSDALTKKDKTARAGLMQFLRNWMWKLSYDPNFIQSERKSKRLGQGAVTQMRQLQSLVPWTFMDDLEAFSDT</sequence>
<feature type="compositionally biased region" description="Polar residues" evidence="2">
    <location>
        <begin position="424"/>
        <end position="438"/>
    </location>
</feature>
<dbReference type="PROSITE" id="PS50158">
    <property type="entry name" value="ZF_CCHC"/>
    <property type="match status" value="1"/>
</dbReference>
<proteinExistence type="predicted"/>
<dbReference type="GO" id="GO:0003676">
    <property type="term" value="F:nucleic acid binding"/>
    <property type="evidence" value="ECO:0007669"/>
    <property type="project" value="InterPro"/>
</dbReference>
<keyword evidence="1" id="KW-0863">Zinc-finger</keyword>
<dbReference type="InterPro" id="IPR001878">
    <property type="entry name" value="Znf_CCHC"/>
</dbReference>
<feature type="domain" description="CCHC-type" evidence="3">
    <location>
        <begin position="462"/>
        <end position="477"/>
    </location>
</feature>
<keyword evidence="1" id="KW-0862">Zinc</keyword>
<dbReference type="InterPro" id="IPR050951">
    <property type="entry name" value="Retrovirus_Pol_polyprotein"/>
</dbReference>
<dbReference type="EMBL" id="CAMXCT030002779">
    <property type="protein sequence ID" value="CAL4787696.1"/>
    <property type="molecule type" value="Genomic_DNA"/>
</dbReference>
<dbReference type="InterPro" id="IPR001584">
    <property type="entry name" value="Integrase_cat-core"/>
</dbReference>
<evidence type="ECO:0000313" key="5">
    <source>
        <dbReference type="EMBL" id="CAI4000384.1"/>
    </source>
</evidence>
<dbReference type="Proteomes" id="UP001152797">
    <property type="component" value="Unassembled WGS sequence"/>
</dbReference>
<dbReference type="GO" id="GO:0015074">
    <property type="term" value="P:DNA integration"/>
    <property type="evidence" value="ECO:0007669"/>
    <property type="project" value="InterPro"/>
</dbReference>
<dbReference type="InterPro" id="IPR036397">
    <property type="entry name" value="RNaseH_sf"/>
</dbReference>
<dbReference type="InterPro" id="IPR036875">
    <property type="entry name" value="Znf_CCHC_sf"/>
</dbReference>
<evidence type="ECO:0000256" key="2">
    <source>
        <dbReference type="SAM" id="MobiDB-lite"/>
    </source>
</evidence>
<feature type="compositionally biased region" description="Acidic residues" evidence="2">
    <location>
        <begin position="398"/>
        <end position="414"/>
    </location>
</feature>
<dbReference type="SUPFAM" id="SSF53098">
    <property type="entry name" value="Ribonuclease H-like"/>
    <property type="match status" value="1"/>
</dbReference>
<feature type="region of interest" description="Disordered" evidence="2">
    <location>
        <begin position="222"/>
        <end position="293"/>
    </location>
</feature>
<feature type="region of interest" description="Disordered" evidence="2">
    <location>
        <begin position="1634"/>
        <end position="1725"/>
    </location>
</feature>
<feature type="region of interest" description="Disordered" evidence="2">
    <location>
        <begin position="754"/>
        <end position="817"/>
    </location>
</feature>
<feature type="compositionally biased region" description="Basic and acidic residues" evidence="2">
    <location>
        <begin position="780"/>
        <end position="796"/>
    </location>
</feature>
<dbReference type="SMART" id="SM00343">
    <property type="entry name" value="ZnF_C2HC"/>
    <property type="match status" value="1"/>
</dbReference>
<dbReference type="InterPro" id="IPR012337">
    <property type="entry name" value="RNaseH-like_sf"/>
</dbReference>
<evidence type="ECO:0000259" key="4">
    <source>
        <dbReference type="PROSITE" id="PS50994"/>
    </source>
</evidence>
<gene>
    <name evidence="5" type="ORF">C1SCF055_LOCUS26505</name>
</gene>
<name>A0A9P1G474_9DINO</name>
<evidence type="ECO:0000313" key="6">
    <source>
        <dbReference type="EMBL" id="CAL1153759.1"/>
    </source>
</evidence>
<dbReference type="Gene3D" id="4.10.60.10">
    <property type="entry name" value="Zinc finger, CCHC-type"/>
    <property type="match status" value="1"/>
</dbReference>
<dbReference type="EMBL" id="CAMXCT010002779">
    <property type="protein sequence ID" value="CAI4000384.1"/>
    <property type="molecule type" value="Genomic_DNA"/>
</dbReference>